<comment type="caution">
    <text evidence="1">The sequence shown here is derived from an EMBL/GenBank/DDBJ whole genome shotgun (WGS) entry which is preliminary data.</text>
</comment>
<sequence>MPPIPERCPEPLTNPRVVCYFQTYYPSNGSLYVSLLPLLTNNCVVSHIILAAIRINDEPGHITLNDHFPDDTRYVPLWAEMRVMQASGVKVMGMLGGAAPGSYVKLDGSAADFEAYYRPLRDLIQARKFDGLDLDVEEEMSLNGIIRLIDRLKLDFGDDFIITLAPVATALVPGMKHLSGFDYRELEIARGSKISWYNVQFYNGWGHMVHPIVYDTIIHHGWKPERVIIGLLTNPTNGSKGYVPVETLSAVLTEVIRRYPTFGGVSGWEYFNAMPGETKTPWQWAASMSMIMGMGKLLEAAVALQYPSSALR</sequence>
<protein>
    <submittedName>
        <fullName evidence="1">Uncharacterized protein</fullName>
    </submittedName>
</protein>
<accession>A0ACB8V5S0</accession>
<evidence type="ECO:0000313" key="1">
    <source>
        <dbReference type="EMBL" id="KAI2392120.1"/>
    </source>
</evidence>
<organism evidence="1">
    <name type="scientific">Ophidiomyces ophidiicola</name>
    <dbReference type="NCBI Taxonomy" id="1387563"/>
    <lineage>
        <taxon>Eukaryota</taxon>
        <taxon>Fungi</taxon>
        <taxon>Dikarya</taxon>
        <taxon>Ascomycota</taxon>
        <taxon>Pezizomycotina</taxon>
        <taxon>Eurotiomycetes</taxon>
        <taxon>Eurotiomycetidae</taxon>
        <taxon>Onygenales</taxon>
        <taxon>Onygenaceae</taxon>
        <taxon>Ophidiomyces</taxon>
    </lineage>
</organism>
<reference evidence="1" key="1">
    <citation type="journal article" date="2022" name="bioRxiv">
        <title>Population genetic analysis of Ophidiomyces ophidiicola, the causative agent of snake fungal disease, indicates recent introductions to the USA.</title>
        <authorList>
            <person name="Ladner J.T."/>
            <person name="Palmer J.M."/>
            <person name="Ettinger C.L."/>
            <person name="Stajich J.E."/>
            <person name="Farrell T.M."/>
            <person name="Glorioso B.M."/>
            <person name="Lawson B."/>
            <person name="Price S.J."/>
            <person name="Stengle A.G."/>
            <person name="Grear D.A."/>
            <person name="Lorch J.M."/>
        </authorList>
    </citation>
    <scope>NUCLEOTIDE SEQUENCE</scope>
    <source>
        <strain evidence="1">NWHC 24266-5</strain>
    </source>
</reference>
<proteinExistence type="predicted"/>
<gene>
    <name evidence="1" type="ORF">LOY88_000776</name>
</gene>
<dbReference type="EMBL" id="JALBCA010000008">
    <property type="protein sequence ID" value="KAI2392120.1"/>
    <property type="molecule type" value="Genomic_DNA"/>
</dbReference>
<name>A0ACB8V5S0_9EURO</name>